<keyword evidence="7 10" id="KW-0472">Membrane</keyword>
<keyword evidence="4" id="KW-1003">Cell membrane</keyword>
<evidence type="ECO:0000313" key="13">
    <source>
        <dbReference type="Proteomes" id="UP001279410"/>
    </source>
</evidence>
<feature type="domain" description="CWH43-like N-terminal" evidence="11">
    <location>
        <begin position="67"/>
        <end position="294"/>
    </location>
</feature>
<name>A0AAD3MFI8_LATJO</name>
<evidence type="ECO:0000259" key="11">
    <source>
        <dbReference type="Pfam" id="PF10277"/>
    </source>
</evidence>
<evidence type="ECO:0000256" key="8">
    <source>
        <dbReference type="ARBA" id="ARBA00023180"/>
    </source>
</evidence>
<keyword evidence="6 10" id="KW-1133">Transmembrane helix</keyword>
<protein>
    <recommendedName>
        <fullName evidence="3">Transmembrane protein 150A</fullName>
    </recommendedName>
    <alternativeName>
        <fullName evidence="9">Transmembrane protein 150</fullName>
    </alternativeName>
</protein>
<dbReference type="Pfam" id="PF10277">
    <property type="entry name" value="Frag1"/>
    <property type="match status" value="1"/>
</dbReference>
<evidence type="ECO:0000256" key="5">
    <source>
        <dbReference type="ARBA" id="ARBA00022692"/>
    </source>
</evidence>
<evidence type="ECO:0000256" key="2">
    <source>
        <dbReference type="ARBA" id="ARBA00006565"/>
    </source>
</evidence>
<comment type="similarity">
    <text evidence="2">Belongs to the DRAM/TMEM150 family.</text>
</comment>
<dbReference type="PANTHER" id="PTHR21324">
    <property type="entry name" value="FASTING-INDUCIBLE INTEGRAL MEMBRANE PROTEIN TM6P1-RELATED"/>
    <property type="match status" value="1"/>
</dbReference>
<evidence type="ECO:0000256" key="10">
    <source>
        <dbReference type="SAM" id="Phobius"/>
    </source>
</evidence>
<dbReference type="EMBL" id="BRZM01000014">
    <property type="protein sequence ID" value="GLD52611.1"/>
    <property type="molecule type" value="Genomic_DNA"/>
</dbReference>
<feature type="transmembrane region" description="Helical" evidence="10">
    <location>
        <begin position="66"/>
        <end position="89"/>
    </location>
</feature>
<keyword evidence="13" id="KW-1185">Reference proteome</keyword>
<comment type="caution">
    <text evidence="12">The sequence shown here is derived from an EMBL/GenBank/DDBJ whole genome shotgun (WGS) entry which is preliminary data.</text>
</comment>
<evidence type="ECO:0000256" key="7">
    <source>
        <dbReference type="ARBA" id="ARBA00023136"/>
    </source>
</evidence>
<organism evidence="12 13">
    <name type="scientific">Lates japonicus</name>
    <name type="common">Japanese lates</name>
    <dbReference type="NCBI Taxonomy" id="270547"/>
    <lineage>
        <taxon>Eukaryota</taxon>
        <taxon>Metazoa</taxon>
        <taxon>Chordata</taxon>
        <taxon>Craniata</taxon>
        <taxon>Vertebrata</taxon>
        <taxon>Euteleostomi</taxon>
        <taxon>Actinopterygii</taxon>
        <taxon>Neopterygii</taxon>
        <taxon>Teleostei</taxon>
        <taxon>Neoteleostei</taxon>
        <taxon>Acanthomorphata</taxon>
        <taxon>Carangaria</taxon>
        <taxon>Carangaria incertae sedis</taxon>
        <taxon>Centropomidae</taxon>
        <taxon>Lates</taxon>
    </lineage>
</organism>
<dbReference type="InterPro" id="IPR019402">
    <property type="entry name" value="CWH43_N"/>
</dbReference>
<feature type="transmembrane region" description="Helical" evidence="10">
    <location>
        <begin position="238"/>
        <end position="259"/>
    </location>
</feature>
<feature type="transmembrane region" description="Helical" evidence="10">
    <location>
        <begin position="141"/>
        <end position="159"/>
    </location>
</feature>
<keyword evidence="5 10" id="KW-0812">Transmembrane</keyword>
<accession>A0AAD3MFI8</accession>
<proteinExistence type="inferred from homology"/>
<evidence type="ECO:0000256" key="6">
    <source>
        <dbReference type="ARBA" id="ARBA00022989"/>
    </source>
</evidence>
<feature type="transmembrane region" description="Helical" evidence="10">
    <location>
        <begin position="171"/>
        <end position="192"/>
    </location>
</feature>
<dbReference type="InterPro" id="IPR050911">
    <property type="entry name" value="DRAM/TMEM150_Autophagy_Mod"/>
</dbReference>
<sequence>MFASLPAHSHCGEAQQAEGCCWLQGPVEQKSCAIPPFCPLMPPPSRSPPLTPCLGQSQLTASPMTAWIVLPVSLSAFSITGIWIVYAMAVMNHHVCPVENWSYNVTCTEELPRPGFPKTCCTIQDIPLISKCGSYPPESCLFSLIGNVGAFMVVMVCLLRYAQVIEHSHRCWVNTSALVSGCTNAVGLVMVGNFQVDHAKSLHYVGAGVAFPAGLLFVCLQCVLTYRVAVTALDYWMAHFRVALALGAMVSLVLSGIFFIHESFILQHAAAICEWVFTVDILVFYGTFTYEFGTVTSETMMAGLQQSHHHGSGVIMGPRARGSTLGGATKGLKSPGGSSTSTHLNCTPESIAML</sequence>
<dbReference type="AlphaFoldDB" id="A0AAD3MFI8"/>
<evidence type="ECO:0000313" key="12">
    <source>
        <dbReference type="EMBL" id="GLD52611.1"/>
    </source>
</evidence>
<gene>
    <name evidence="12" type="ORF">AKAME5_000548400</name>
</gene>
<dbReference type="GO" id="GO:0072659">
    <property type="term" value="P:protein localization to plasma membrane"/>
    <property type="evidence" value="ECO:0007669"/>
    <property type="project" value="TreeGrafter"/>
</dbReference>
<reference evidence="12" key="1">
    <citation type="submission" date="2022-08" db="EMBL/GenBank/DDBJ databases">
        <title>Genome sequencing of akame (Lates japonicus).</title>
        <authorList>
            <person name="Hashiguchi Y."/>
            <person name="Takahashi H."/>
        </authorList>
    </citation>
    <scope>NUCLEOTIDE SEQUENCE</scope>
    <source>
        <strain evidence="12">Kochi</strain>
    </source>
</reference>
<dbReference type="Proteomes" id="UP001279410">
    <property type="component" value="Unassembled WGS sequence"/>
</dbReference>
<dbReference type="PANTHER" id="PTHR21324:SF6">
    <property type="entry name" value="TRANSMEMBRANE PROTEIN 150A"/>
    <property type="match status" value="1"/>
</dbReference>
<keyword evidence="8" id="KW-0325">Glycoprotein</keyword>
<evidence type="ECO:0000256" key="1">
    <source>
        <dbReference type="ARBA" id="ARBA00004651"/>
    </source>
</evidence>
<dbReference type="GO" id="GO:0005886">
    <property type="term" value="C:plasma membrane"/>
    <property type="evidence" value="ECO:0007669"/>
    <property type="project" value="UniProtKB-SubCell"/>
</dbReference>
<feature type="transmembrane region" description="Helical" evidence="10">
    <location>
        <begin position="265"/>
        <end position="285"/>
    </location>
</feature>
<evidence type="ECO:0000256" key="9">
    <source>
        <dbReference type="ARBA" id="ARBA00030381"/>
    </source>
</evidence>
<feature type="transmembrane region" description="Helical" evidence="10">
    <location>
        <begin position="204"/>
        <end position="226"/>
    </location>
</feature>
<evidence type="ECO:0000256" key="3">
    <source>
        <dbReference type="ARBA" id="ARBA00016019"/>
    </source>
</evidence>
<comment type="subcellular location">
    <subcellularLocation>
        <location evidence="1">Cell membrane</location>
        <topology evidence="1">Multi-pass membrane protein</topology>
    </subcellularLocation>
</comment>
<evidence type="ECO:0000256" key="4">
    <source>
        <dbReference type="ARBA" id="ARBA00022475"/>
    </source>
</evidence>